<comment type="subcellular location">
    <subcellularLocation>
        <location evidence="1">Nucleus</location>
    </subcellularLocation>
</comment>
<keyword evidence="9" id="KW-0539">Nucleus</keyword>
<dbReference type="GeneID" id="6751916"/>
<evidence type="ECO:0000256" key="3">
    <source>
        <dbReference type="ARBA" id="ARBA00022723"/>
    </source>
</evidence>
<keyword evidence="13" id="KW-1185">Reference proteome</keyword>
<dbReference type="SUPFAM" id="SSF82708">
    <property type="entry name" value="R3H domain"/>
    <property type="match status" value="1"/>
</dbReference>
<dbReference type="InterPro" id="IPR000967">
    <property type="entry name" value="Znf_NFX1"/>
</dbReference>
<dbReference type="InParanoid" id="B3RQJ4"/>
<feature type="compositionally biased region" description="Basic residues" evidence="10">
    <location>
        <begin position="161"/>
        <end position="172"/>
    </location>
</feature>
<dbReference type="OMA" id="CCDNARD"/>
<gene>
    <name evidence="12" type="ORF">TRIADDRAFT_55011</name>
</gene>
<feature type="compositionally biased region" description="Basic and acidic residues" evidence="10">
    <location>
        <begin position="256"/>
        <end position="286"/>
    </location>
</feature>
<accession>B3RQJ4</accession>
<dbReference type="GO" id="GO:0000977">
    <property type="term" value="F:RNA polymerase II transcription regulatory region sequence-specific DNA binding"/>
    <property type="evidence" value="ECO:0000318"/>
    <property type="project" value="GO_Central"/>
</dbReference>
<dbReference type="FunCoup" id="B3RQJ4">
    <property type="interactions" value="2637"/>
</dbReference>
<dbReference type="STRING" id="10228.B3RQJ4"/>
<dbReference type="CTD" id="6751916"/>
<keyword evidence="6" id="KW-0862">Zinc</keyword>
<dbReference type="Gene3D" id="3.30.1370.50">
    <property type="entry name" value="R3H-like domain"/>
    <property type="match status" value="1"/>
</dbReference>
<feature type="region of interest" description="Disordered" evidence="10">
    <location>
        <begin position="131"/>
        <end position="211"/>
    </location>
</feature>
<dbReference type="PANTHER" id="PTHR12360">
    <property type="entry name" value="NUCLEAR TRANSCRIPTION FACTOR, X-BOX BINDING 1 NFX1"/>
    <property type="match status" value="1"/>
</dbReference>
<dbReference type="GO" id="GO:0008270">
    <property type="term" value="F:zinc ion binding"/>
    <property type="evidence" value="ECO:0007669"/>
    <property type="project" value="UniProtKB-KW"/>
</dbReference>
<dbReference type="OrthoDB" id="6512771at2759"/>
<dbReference type="PROSITE" id="PS51061">
    <property type="entry name" value="R3H"/>
    <property type="match status" value="1"/>
</dbReference>
<dbReference type="Pfam" id="PF01424">
    <property type="entry name" value="R3H"/>
    <property type="match status" value="1"/>
</dbReference>
<keyword evidence="5" id="KW-0863">Zinc-finger</keyword>
<dbReference type="InterPro" id="IPR001374">
    <property type="entry name" value="R3H_dom"/>
</dbReference>
<name>B3RQJ4_TRIAD</name>
<dbReference type="CDD" id="cd06008">
    <property type="entry name" value="NF-X1-zinc-finger"/>
    <property type="match status" value="6"/>
</dbReference>
<evidence type="ECO:0000256" key="10">
    <source>
        <dbReference type="SAM" id="MobiDB-lite"/>
    </source>
</evidence>
<protein>
    <recommendedName>
        <fullName evidence="11">R3H domain-containing protein</fullName>
    </recommendedName>
</protein>
<feature type="domain" description="R3H" evidence="11">
    <location>
        <begin position="1072"/>
        <end position="1139"/>
    </location>
</feature>
<keyword evidence="3" id="KW-0479">Metal-binding</keyword>
<dbReference type="SMART" id="SM00438">
    <property type="entry name" value="ZnF_NFX"/>
    <property type="match status" value="9"/>
</dbReference>
<evidence type="ECO:0000256" key="2">
    <source>
        <dbReference type="ARBA" id="ARBA00007269"/>
    </source>
</evidence>
<dbReference type="GO" id="GO:0005634">
    <property type="term" value="C:nucleus"/>
    <property type="evidence" value="ECO:0000318"/>
    <property type="project" value="GO_Central"/>
</dbReference>
<evidence type="ECO:0000259" key="11">
    <source>
        <dbReference type="PROSITE" id="PS51061"/>
    </source>
</evidence>
<comment type="similarity">
    <text evidence="2">Belongs to the NFX1 family.</text>
</comment>
<dbReference type="SMART" id="SM00393">
    <property type="entry name" value="R3H"/>
    <property type="match status" value="1"/>
</dbReference>
<evidence type="ECO:0000256" key="8">
    <source>
        <dbReference type="ARBA" id="ARBA00023163"/>
    </source>
</evidence>
<dbReference type="EMBL" id="DS985243">
    <property type="protein sequence ID" value="EDV26707.1"/>
    <property type="molecule type" value="Genomic_DNA"/>
</dbReference>
<dbReference type="GO" id="GO:0000981">
    <property type="term" value="F:DNA-binding transcription factor activity, RNA polymerase II-specific"/>
    <property type="evidence" value="ECO:0000318"/>
    <property type="project" value="GO_Central"/>
</dbReference>
<keyword evidence="8" id="KW-0804">Transcription</keyword>
<keyword evidence="7" id="KW-0805">Transcription regulation</keyword>
<dbReference type="eggNOG" id="KOG1952">
    <property type="taxonomic scope" value="Eukaryota"/>
</dbReference>
<dbReference type="KEGG" id="tad:TRIADDRAFT_55011"/>
<reference evidence="12 13" key="1">
    <citation type="journal article" date="2008" name="Nature">
        <title>The Trichoplax genome and the nature of placozoans.</title>
        <authorList>
            <person name="Srivastava M."/>
            <person name="Begovic E."/>
            <person name="Chapman J."/>
            <person name="Putnam N.H."/>
            <person name="Hellsten U."/>
            <person name="Kawashima T."/>
            <person name="Kuo A."/>
            <person name="Mitros T."/>
            <person name="Salamov A."/>
            <person name="Carpenter M.L."/>
            <person name="Signorovitch A.Y."/>
            <person name="Moreno M.A."/>
            <person name="Kamm K."/>
            <person name="Grimwood J."/>
            <person name="Schmutz J."/>
            <person name="Shapiro H."/>
            <person name="Grigoriev I.V."/>
            <person name="Buss L.W."/>
            <person name="Schierwater B."/>
            <person name="Dellaporta S.L."/>
            <person name="Rokhsar D.S."/>
        </authorList>
    </citation>
    <scope>NUCLEOTIDE SEQUENCE [LARGE SCALE GENOMIC DNA]</scope>
    <source>
        <strain evidence="12 13">Grell-BS-1999</strain>
    </source>
</reference>
<dbReference type="PANTHER" id="PTHR12360:SF12">
    <property type="entry name" value="TRANSCRIPTIONAL REPRESSOR NF-X1"/>
    <property type="match status" value="1"/>
</dbReference>
<dbReference type="AlphaFoldDB" id="B3RQJ4"/>
<proteinExistence type="inferred from homology"/>
<evidence type="ECO:0000313" key="12">
    <source>
        <dbReference type="EMBL" id="EDV26707.1"/>
    </source>
</evidence>
<dbReference type="Proteomes" id="UP000009022">
    <property type="component" value="Unassembled WGS sequence"/>
</dbReference>
<dbReference type="HOGENOM" id="CLU_005714_1_1_1"/>
<evidence type="ECO:0000313" key="13">
    <source>
        <dbReference type="Proteomes" id="UP000009022"/>
    </source>
</evidence>
<feature type="region of interest" description="Disordered" evidence="10">
    <location>
        <begin position="245"/>
        <end position="379"/>
    </location>
</feature>
<evidence type="ECO:0000256" key="4">
    <source>
        <dbReference type="ARBA" id="ARBA00022737"/>
    </source>
</evidence>
<evidence type="ECO:0000256" key="1">
    <source>
        <dbReference type="ARBA" id="ARBA00004123"/>
    </source>
</evidence>
<evidence type="ECO:0000256" key="9">
    <source>
        <dbReference type="ARBA" id="ARBA00023242"/>
    </source>
</evidence>
<dbReference type="InterPro" id="IPR034078">
    <property type="entry name" value="NFX1_fam"/>
</dbReference>
<organism evidence="12 13">
    <name type="scientific">Trichoplax adhaerens</name>
    <name type="common">Trichoplax reptans</name>
    <dbReference type="NCBI Taxonomy" id="10228"/>
    <lineage>
        <taxon>Eukaryota</taxon>
        <taxon>Metazoa</taxon>
        <taxon>Placozoa</taxon>
        <taxon>Uniplacotomia</taxon>
        <taxon>Trichoplacea</taxon>
        <taxon>Trichoplacidae</taxon>
        <taxon>Trichoplax</taxon>
    </lineage>
</organism>
<feature type="compositionally biased region" description="Basic residues" evidence="10">
    <location>
        <begin position="303"/>
        <end position="314"/>
    </location>
</feature>
<evidence type="ECO:0000256" key="7">
    <source>
        <dbReference type="ARBA" id="ARBA00023015"/>
    </source>
</evidence>
<dbReference type="GO" id="GO:0000122">
    <property type="term" value="P:negative regulation of transcription by RNA polymerase II"/>
    <property type="evidence" value="ECO:0000318"/>
    <property type="project" value="GO_Central"/>
</dbReference>
<feature type="compositionally biased region" description="Basic and acidic residues" evidence="10">
    <location>
        <begin position="328"/>
        <end position="352"/>
    </location>
</feature>
<feature type="region of interest" description="Disordered" evidence="10">
    <location>
        <begin position="60"/>
        <end position="100"/>
    </location>
</feature>
<dbReference type="InterPro" id="IPR036867">
    <property type="entry name" value="R3H_dom_sf"/>
</dbReference>
<dbReference type="FunFam" id="3.30.1370.50:FF:000011">
    <property type="entry name" value="Transcriptional repressor NF-X1"/>
    <property type="match status" value="1"/>
</dbReference>
<dbReference type="Pfam" id="PF01422">
    <property type="entry name" value="zf-NF-X1"/>
    <property type="match status" value="8"/>
</dbReference>
<sequence length="1195" mass="137211">MVYVISISTSDLEKRHPRGIQDASIQLSQDVSRLDDNLWTGHFNCVYYLQKDFNISMQQHSCKDQEQSNRAKGGKYARHDRNGNDRHNRSSTGANDEGECYPKVKECPIDNQAQINPGNKFQYTRHQDESGANRFSRGYNHNNYNSRRPSKQNDQQDRHANNYKKNYKRHPTRNGTPQENPFHDHSNQPYGNRSHRHQFHQHTTTDSRKQPLSYDQITQTTQQAQFNPTTNDTLSTDVQDVYAHPLEMNNNQPTPRYDDRYDENYGKRHQNDKDSNVRYSDGVKNHDRNRRKSWNRERDTQKYTRRGKGRGKLSSRKESKQETANSTNDHDNNVQDDQLDKNNPSRKDENELNYKINRNSVDQHEIPLPPSKTTRHRKGDRYENSFQANWRNSHGHNNNNNNKISNINVRYMKKKNIPPNIQRQHDENQMDILIEQLHKEEYDCMICCEAVKINSRIWSFLLLFLNNIAFHLKQIESSEQWRCPACQNLIDYVPHHYKCFCGKSTNPKPDRYGYSVPHSCGMLCHKKRSVEHCTHLCNMPCHPGPCPPCPATINRKCSCGKSSTRVRCGVLTEINCGVECNKLLSCQTHYCKEICHAGDCSPCELIIDQGCYCGSSSRQALCGTGDMSINSDGKIGYYSCENICGRMLDCGNHYCTKPCHAGQCPSCSLLPENIKTCPCGKVDISTLLSEPRNSCTDAIPTCNNICQRELNCRDKHGQPHLCEKPCHIGVCGPCEKSTVIKCDCGREKKEIACVELEQNITFKCNYTCNKKKKCGRHRCNKKCCNDTEHICDLVCNRKLTCGLHLCQEPCHSGKCLPCPNFSIDELRCYCGEAVIYPLVPCGTRPPPCDNLCQREHDCDHPVTHSCQSKDYDGCPNCTFLTTKICMGGHKEMHNIPCHIKNVSCGELCLKKLPCSHQCQRYCHSGDCLDEKNKCRQPCQRPRSDCEHPCNSPCHGDTPCPDLPCKHEITIKCDCGRRQAVILCSDRNNPKYRRHNASKLYMKLHSQQIGDNSVDITDIITSDNRENRRLECDTECARLERNRALAKALDIQESQVFREEYSKTLLEEGQHNLNLVLSIEKSLALIVNRALETGEVQRFSFPIMKAKQRQIIHELAEHYDCNTSSYDEEPKRNTVATAGRLSRIPKNTLSEEINQINKRKCQSNVAIEESRAMLNKIALKEGEKAKKIDYFSDDWS</sequence>
<feature type="compositionally biased region" description="Basic and acidic residues" evidence="10">
    <location>
        <begin position="77"/>
        <end position="88"/>
    </location>
</feature>
<keyword evidence="4" id="KW-0677">Repeat</keyword>
<evidence type="ECO:0000256" key="6">
    <source>
        <dbReference type="ARBA" id="ARBA00022833"/>
    </source>
</evidence>
<evidence type="ECO:0000256" key="5">
    <source>
        <dbReference type="ARBA" id="ARBA00022771"/>
    </source>
</evidence>
<dbReference type="RefSeq" id="XP_002110703.1">
    <property type="nucleotide sequence ID" value="XM_002110667.1"/>
</dbReference>
<dbReference type="PhylomeDB" id="B3RQJ4"/>